<dbReference type="PANTHER" id="PTHR43479">
    <property type="entry name" value="ACREF/ENVCD OPERON REPRESSOR-RELATED"/>
    <property type="match status" value="1"/>
</dbReference>
<dbReference type="InterPro" id="IPR001647">
    <property type="entry name" value="HTH_TetR"/>
</dbReference>
<dbReference type="RefSeq" id="WP_313793318.1">
    <property type="nucleotide sequence ID" value="NZ_CP102453.1"/>
</dbReference>
<dbReference type="EMBL" id="CP102453">
    <property type="protein sequence ID" value="UUX33816.1"/>
    <property type="molecule type" value="Genomic_DNA"/>
</dbReference>
<feature type="domain" description="HTH tetR-type" evidence="3">
    <location>
        <begin position="12"/>
        <end position="72"/>
    </location>
</feature>
<evidence type="ECO:0000313" key="4">
    <source>
        <dbReference type="EMBL" id="UUX33816.1"/>
    </source>
</evidence>
<protein>
    <submittedName>
        <fullName evidence="4">TetR/AcrR family transcriptional regulator</fullName>
    </submittedName>
</protein>
<evidence type="ECO:0000256" key="2">
    <source>
        <dbReference type="PROSITE-ProRule" id="PRU00335"/>
    </source>
</evidence>
<proteinExistence type="predicted"/>
<dbReference type="Gene3D" id="1.10.357.10">
    <property type="entry name" value="Tetracycline Repressor, domain 2"/>
    <property type="match status" value="1"/>
</dbReference>
<dbReference type="InterPro" id="IPR050624">
    <property type="entry name" value="HTH-type_Tx_Regulator"/>
</dbReference>
<keyword evidence="1 2" id="KW-0238">DNA-binding</keyword>
<feature type="DNA-binding region" description="H-T-H motif" evidence="2">
    <location>
        <begin position="35"/>
        <end position="54"/>
    </location>
</feature>
<dbReference type="PANTHER" id="PTHR43479:SF11">
    <property type="entry name" value="ACREF_ENVCD OPERON REPRESSOR-RELATED"/>
    <property type="match status" value="1"/>
</dbReference>
<evidence type="ECO:0000259" key="3">
    <source>
        <dbReference type="PROSITE" id="PS50977"/>
    </source>
</evidence>
<organism evidence="4 5">
    <name type="scientific">Fundicoccus culcitae</name>
    <dbReference type="NCBI Taxonomy" id="2969821"/>
    <lineage>
        <taxon>Bacteria</taxon>
        <taxon>Bacillati</taxon>
        <taxon>Bacillota</taxon>
        <taxon>Bacilli</taxon>
        <taxon>Lactobacillales</taxon>
        <taxon>Aerococcaceae</taxon>
        <taxon>Fundicoccus</taxon>
    </lineage>
</organism>
<keyword evidence="5" id="KW-1185">Reference proteome</keyword>
<evidence type="ECO:0000313" key="5">
    <source>
        <dbReference type="Proteomes" id="UP001315967"/>
    </source>
</evidence>
<dbReference type="InterPro" id="IPR009057">
    <property type="entry name" value="Homeodomain-like_sf"/>
</dbReference>
<gene>
    <name evidence="4" type="ORF">NRE15_13140</name>
</gene>
<dbReference type="PROSITE" id="PS50977">
    <property type="entry name" value="HTH_TETR_2"/>
    <property type="match status" value="1"/>
</dbReference>
<evidence type="ECO:0000256" key="1">
    <source>
        <dbReference type="ARBA" id="ARBA00023125"/>
    </source>
</evidence>
<dbReference type="SUPFAM" id="SSF46689">
    <property type="entry name" value="Homeodomain-like"/>
    <property type="match status" value="1"/>
</dbReference>
<reference evidence="4 5" key="1">
    <citation type="submission" date="2022-08" db="EMBL/GenBank/DDBJ databases">
        <title>Aerococcaceae sp. nov isolated from spoiled eye mask.</title>
        <authorList>
            <person name="Zhou G."/>
            <person name="Xie X.-B."/>
            <person name="Shi Q.-S."/>
            <person name="Wang Y.-S."/>
            <person name="Wen X."/>
            <person name="Peng H."/>
            <person name="Yang X.-J."/>
            <person name="Tao H.-B."/>
            <person name="Huang X.-M."/>
        </authorList>
    </citation>
    <scope>NUCLEOTIDE SEQUENCE [LARGE SCALE GENOMIC DNA]</scope>
    <source>
        <strain evidence="5">DM20194951</strain>
    </source>
</reference>
<dbReference type="Proteomes" id="UP001315967">
    <property type="component" value="Chromosome"/>
</dbReference>
<sequence length="194" mass="22776">MVKNTYNQEANSLTKESLQIALLKLLKDYTIEEISVTQLTQEAGVSRMAYYRNYESMEGLHREVFDRYFMAVFEKGGKYLVAGDFHSFWNFLFQYLYEDQVVITLIRSTHTTFLLDILNQTFCNHITDINLRYSTRAMIGCVFNMLTEWIDNDFNLPPKDLADLCMRFTIHDLDLSHLQAIPSNYLQTETDDES</sequence>
<accession>A0ABY5P529</accession>
<name>A0ABY5P529_9LACT</name>